<accession>A0ACC0U2C0</accession>
<protein>
    <submittedName>
        <fullName evidence="1">Uncharacterized protein</fullName>
    </submittedName>
</protein>
<comment type="caution">
    <text evidence="1">The sequence shown here is derived from an EMBL/GenBank/DDBJ whole genome shotgun (WGS) entry which is preliminary data.</text>
</comment>
<organism evidence="1 2">
    <name type="scientific">Russula earlei</name>
    <dbReference type="NCBI Taxonomy" id="71964"/>
    <lineage>
        <taxon>Eukaryota</taxon>
        <taxon>Fungi</taxon>
        <taxon>Dikarya</taxon>
        <taxon>Basidiomycota</taxon>
        <taxon>Agaricomycotina</taxon>
        <taxon>Agaricomycetes</taxon>
        <taxon>Russulales</taxon>
        <taxon>Russulaceae</taxon>
        <taxon>Russula</taxon>
    </lineage>
</organism>
<reference evidence="1" key="1">
    <citation type="submission" date="2021-03" db="EMBL/GenBank/DDBJ databases">
        <title>Evolutionary priming and transition to the ectomycorrhizal habit in an iconic lineage of mushroom-forming fungi: is preadaptation a requirement?</title>
        <authorList>
            <consortium name="DOE Joint Genome Institute"/>
            <person name="Looney B.P."/>
            <person name="Miyauchi S."/>
            <person name="Morin E."/>
            <person name="Drula E."/>
            <person name="Courty P.E."/>
            <person name="Chicoki N."/>
            <person name="Fauchery L."/>
            <person name="Kohler A."/>
            <person name="Kuo A."/>
            <person name="LaButti K."/>
            <person name="Pangilinan J."/>
            <person name="Lipzen A."/>
            <person name="Riley R."/>
            <person name="Andreopoulos W."/>
            <person name="He G."/>
            <person name="Johnson J."/>
            <person name="Barry K.W."/>
            <person name="Grigoriev I.V."/>
            <person name="Nagy L."/>
            <person name="Hibbett D."/>
            <person name="Henrissat B."/>
            <person name="Matheny P.B."/>
            <person name="Labbe J."/>
            <person name="Martin A.F."/>
        </authorList>
    </citation>
    <scope>NUCLEOTIDE SEQUENCE</scope>
    <source>
        <strain evidence="1">BPL698</strain>
    </source>
</reference>
<gene>
    <name evidence="1" type="ORF">F5148DRAFT_308385</name>
</gene>
<keyword evidence="2" id="KW-1185">Reference proteome</keyword>
<evidence type="ECO:0000313" key="2">
    <source>
        <dbReference type="Proteomes" id="UP001207468"/>
    </source>
</evidence>
<dbReference type="EMBL" id="JAGFNK010000202">
    <property type="protein sequence ID" value="KAI9459077.1"/>
    <property type="molecule type" value="Genomic_DNA"/>
</dbReference>
<proteinExistence type="predicted"/>
<dbReference type="Proteomes" id="UP001207468">
    <property type="component" value="Unassembled WGS sequence"/>
</dbReference>
<evidence type="ECO:0000313" key="1">
    <source>
        <dbReference type="EMBL" id="KAI9459077.1"/>
    </source>
</evidence>
<name>A0ACC0U2C0_9AGAM</name>
<sequence>MPSIWLPIKVSIHVLEDYCLRFKSDIIQKESSTQSRGRTSTPASFSNNKLMSYHALKVCSHCRLAWTVSPTRYPVMSSQPRPSGSARILFLSSLANSQMHAPPARYTMFPFRKYISCEFCFVINTLYVWKETIQSRFWRALSKSYAPFDSEMRVFVFVLIELLRHLSSFYWLWAVDGPMIRSIKSNRPVYEVAAVALLRPVHINLDHHRHNRPVILTDIHILRCHVQ</sequence>